<evidence type="ECO:0000256" key="10">
    <source>
        <dbReference type="SAM" id="Phobius"/>
    </source>
</evidence>
<keyword evidence="5 8" id="KW-0406">Ion transport</keyword>
<dbReference type="InterPro" id="IPR013099">
    <property type="entry name" value="K_chnl_dom"/>
</dbReference>
<evidence type="ECO:0000256" key="9">
    <source>
        <dbReference type="SAM" id="MobiDB-lite"/>
    </source>
</evidence>
<name>A0A9J6BU56_POLVA</name>
<comment type="similarity">
    <text evidence="8">Belongs to the two pore domain potassium channel (TC 1.A.1.8) family.</text>
</comment>
<dbReference type="PRINTS" id="PR01333">
    <property type="entry name" value="2POREKCHANEL"/>
</dbReference>
<dbReference type="GO" id="GO:0030322">
    <property type="term" value="P:stabilization of membrane potential"/>
    <property type="evidence" value="ECO:0007669"/>
    <property type="project" value="TreeGrafter"/>
</dbReference>
<comment type="subcellular location">
    <subcellularLocation>
        <location evidence="1">Membrane</location>
        <topology evidence="1">Multi-pass membrane protein</topology>
    </subcellularLocation>
</comment>
<accession>A0A9J6BU56</accession>
<evidence type="ECO:0000256" key="1">
    <source>
        <dbReference type="ARBA" id="ARBA00004141"/>
    </source>
</evidence>
<dbReference type="GO" id="GO:0005886">
    <property type="term" value="C:plasma membrane"/>
    <property type="evidence" value="ECO:0007669"/>
    <property type="project" value="TreeGrafter"/>
</dbReference>
<keyword evidence="13" id="KW-1185">Reference proteome</keyword>
<feature type="region of interest" description="Disordered" evidence="9">
    <location>
        <begin position="384"/>
        <end position="418"/>
    </location>
</feature>
<dbReference type="Gene3D" id="1.10.287.70">
    <property type="match status" value="1"/>
</dbReference>
<evidence type="ECO:0000256" key="4">
    <source>
        <dbReference type="ARBA" id="ARBA00022989"/>
    </source>
</evidence>
<dbReference type="OrthoDB" id="297496at2759"/>
<dbReference type="SUPFAM" id="SSF81324">
    <property type="entry name" value="Voltage-gated potassium channels"/>
    <property type="match status" value="2"/>
</dbReference>
<dbReference type="PANTHER" id="PTHR11003">
    <property type="entry name" value="POTASSIUM CHANNEL, SUBFAMILY K"/>
    <property type="match status" value="1"/>
</dbReference>
<dbReference type="GO" id="GO:0022841">
    <property type="term" value="F:potassium ion leak channel activity"/>
    <property type="evidence" value="ECO:0007669"/>
    <property type="project" value="TreeGrafter"/>
</dbReference>
<evidence type="ECO:0000256" key="2">
    <source>
        <dbReference type="ARBA" id="ARBA00022448"/>
    </source>
</evidence>
<dbReference type="InterPro" id="IPR003280">
    <property type="entry name" value="2pore_dom_K_chnl"/>
</dbReference>
<keyword evidence="2 8" id="KW-0813">Transport</keyword>
<feature type="transmembrane region" description="Helical" evidence="10">
    <location>
        <begin position="27"/>
        <end position="53"/>
    </location>
</feature>
<evidence type="ECO:0000256" key="8">
    <source>
        <dbReference type="RuleBase" id="RU003857"/>
    </source>
</evidence>
<evidence type="ECO:0000259" key="11">
    <source>
        <dbReference type="Pfam" id="PF07885"/>
    </source>
</evidence>
<feature type="domain" description="Potassium channel" evidence="11">
    <location>
        <begin position="124"/>
        <end position="184"/>
    </location>
</feature>
<feature type="transmembrane region" description="Helical" evidence="10">
    <location>
        <begin position="289"/>
        <end position="310"/>
    </location>
</feature>
<dbReference type="PANTHER" id="PTHR11003:SF352">
    <property type="entry name" value="BCDNA.GH04802-RELATED"/>
    <property type="match status" value="1"/>
</dbReference>
<feature type="region of interest" description="Disordered" evidence="9">
    <location>
        <begin position="215"/>
        <end position="237"/>
    </location>
</feature>
<feature type="transmembrane region" description="Helical" evidence="10">
    <location>
        <begin position="129"/>
        <end position="147"/>
    </location>
</feature>
<dbReference type="GO" id="GO:0015271">
    <property type="term" value="F:outward rectifier potassium channel activity"/>
    <property type="evidence" value="ECO:0007669"/>
    <property type="project" value="TreeGrafter"/>
</dbReference>
<feature type="compositionally biased region" description="Polar residues" evidence="9">
    <location>
        <begin position="401"/>
        <end position="418"/>
    </location>
</feature>
<evidence type="ECO:0000256" key="5">
    <source>
        <dbReference type="ARBA" id="ARBA00023065"/>
    </source>
</evidence>
<feature type="transmembrane region" description="Helical" evidence="10">
    <location>
        <begin position="159"/>
        <end position="177"/>
    </location>
</feature>
<dbReference type="Proteomes" id="UP001107558">
    <property type="component" value="Chromosome 3"/>
</dbReference>
<gene>
    <name evidence="12" type="ORF">PVAND_003469</name>
</gene>
<comment type="caution">
    <text evidence="12">The sequence shown here is derived from an EMBL/GenBank/DDBJ whole genome shotgun (WGS) entry which is preliminary data.</text>
</comment>
<reference evidence="12" key="1">
    <citation type="submission" date="2021-03" db="EMBL/GenBank/DDBJ databases">
        <title>Chromosome level genome of the anhydrobiotic midge Polypedilum vanderplanki.</title>
        <authorList>
            <person name="Yoshida Y."/>
            <person name="Kikawada T."/>
            <person name="Gusev O."/>
        </authorList>
    </citation>
    <scope>NUCLEOTIDE SEQUENCE</scope>
    <source>
        <strain evidence="12">NIAS01</strain>
        <tissue evidence="12">Whole body or cell culture</tissue>
    </source>
</reference>
<evidence type="ECO:0000313" key="12">
    <source>
        <dbReference type="EMBL" id="KAG5673420.1"/>
    </source>
</evidence>
<keyword evidence="3 8" id="KW-0812">Transmembrane</keyword>
<evidence type="ECO:0000313" key="13">
    <source>
        <dbReference type="Proteomes" id="UP001107558"/>
    </source>
</evidence>
<dbReference type="AlphaFoldDB" id="A0A9J6BU56"/>
<organism evidence="12 13">
    <name type="scientific">Polypedilum vanderplanki</name>
    <name type="common">Sleeping chironomid midge</name>
    <dbReference type="NCBI Taxonomy" id="319348"/>
    <lineage>
        <taxon>Eukaryota</taxon>
        <taxon>Metazoa</taxon>
        <taxon>Ecdysozoa</taxon>
        <taxon>Arthropoda</taxon>
        <taxon>Hexapoda</taxon>
        <taxon>Insecta</taxon>
        <taxon>Pterygota</taxon>
        <taxon>Neoptera</taxon>
        <taxon>Endopterygota</taxon>
        <taxon>Diptera</taxon>
        <taxon>Nematocera</taxon>
        <taxon>Chironomoidea</taxon>
        <taxon>Chironomidae</taxon>
        <taxon>Chironominae</taxon>
        <taxon>Polypedilum</taxon>
        <taxon>Polypedilum</taxon>
    </lineage>
</organism>
<feature type="domain" description="Potassium channel" evidence="11">
    <location>
        <begin position="265"/>
        <end position="357"/>
    </location>
</feature>
<sequence length="418" mass="47563">MERKRSIRRRPKPPFERLKDHCRAFTAFMFSNVGITFLVVLYIIGGSFMFIAIEKPYDQSRRETSKLVRNETILKLWEILFENDNMFNYASFNETVEKILLDYQNTYTERQRKGVTEDVSGKNENSTQWTFSGGFLYCLTVITTIGYGNITPSTELGKIATIFYAIIGMPLFLLYLSNIGDILAKSFKWIYAKCCLCRVCPNIARRRLAREKHKEKLRQNGDFPSESGGTDSGSISSYENDSEIEMEIMKNPQDITVPIPICVAIMIGYILLGAFIFDAWEGWGLLDSSYFCFISLSSIGLGDFSPAMALKIEPKEGQDEKDVGIRNVDLSFIFCSVYLLLGMALIAMCFNLMQEQVMHKLAVLKACSKQCFKCKRQTKKVEEQVQAQPEAKLQEKEKSVSAKTSTSFFPTASSHSHE</sequence>
<keyword evidence="7 8" id="KW-0407">Ion channel</keyword>
<feature type="transmembrane region" description="Helical" evidence="10">
    <location>
        <begin position="255"/>
        <end position="277"/>
    </location>
</feature>
<feature type="transmembrane region" description="Helical" evidence="10">
    <location>
        <begin position="330"/>
        <end position="350"/>
    </location>
</feature>
<evidence type="ECO:0000256" key="6">
    <source>
        <dbReference type="ARBA" id="ARBA00023136"/>
    </source>
</evidence>
<dbReference type="Pfam" id="PF07885">
    <property type="entry name" value="Ion_trans_2"/>
    <property type="match status" value="2"/>
</dbReference>
<protein>
    <recommendedName>
        <fullName evidence="11">Potassium channel domain-containing protein</fullName>
    </recommendedName>
</protein>
<evidence type="ECO:0000256" key="7">
    <source>
        <dbReference type="ARBA" id="ARBA00023303"/>
    </source>
</evidence>
<feature type="compositionally biased region" description="Polar residues" evidence="9">
    <location>
        <begin position="227"/>
        <end position="237"/>
    </location>
</feature>
<keyword evidence="4 10" id="KW-1133">Transmembrane helix</keyword>
<evidence type="ECO:0000256" key="3">
    <source>
        <dbReference type="ARBA" id="ARBA00022692"/>
    </source>
</evidence>
<proteinExistence type="inferred from homology"/>
<keyword evidence="6 10" id="KW-0472">Membrane</keyword>
<dbReference type="EMBL" id="JADBJN010000003">
    <property type="protein sequence ID" value="KAG5673420.1"/>
    <property type="molecule type" value="Genomic_DNA"/>
</dbReference>